<reference evidence="2" key="2">
    <citation type="submission" date="2021-04" db="EMBL/GenBank/DDBJ databases">
        <authorList>
            <person name="Liu J."/>
        </authorList>
    </citation>
    <scope>NUCLEOTIDE SEQUENCE</scope>
    <source>
        <strain evidence="2">BAD-6</strain>
    </source>
</reference>
<keyword evidence="1" id="KW-0472">Membrane</keyword>
<dbReference type="Proteomes" id="UP000675664">
    <property type="component" value="Unassembled WGS sequence"/>
</dbReference>
<sequence>MSKKINYNHLAAAIILLGGGAYGLYAGLIDGFNGYFFIPSCAFVFLGAIYARNVKVK</sequence>
<keyword evidence="3" id="KW-1185">Reference proteome</keyword>
<keyword evidence="1" id="KW-1133">Transmembrane helix</keyword>
<accession>A0A8J7VZB2</accession>
<evidence type="ECO:0000256" key="1">
    <source>
        <dbReference type="SAM" id="Phobius"/>
    </source>
</evidence>
<dbReference type="EMBL" id="JAGSND010000003">
    <property type="protein sequence ID" value="MBR0597469.1"/>
    <property type="molecule type" value="Genomic_DNA"/>
</dbReference>
<evidence type="ECO:0000313" key="3">
    <source>
        <dbReference type="Proteomes" id="UP000675664"/>
    </source>
</evidence>
<feature type="transmembrane region" description="Helical" evidence="1">
    <location>
        <begin position="34"/>
        <end position="51"/>
    </location>
</feature>
<keyword evidence="1" id="KW-0812">Transmembrane</keyword>
<comment type="caution">
    <text evidence="2">The sequence shown here is derived from an EMBL/GenBank/DDBJ whole genome shotgun (WGS) entry which is preliminary data.</text>
</comment>
<name>A0A8J7VZB2_9FIRM</name>
<organism evidence="2 3">
    <name type="scientific">Sinanaerobacter chloroacetimidivorans</name>
    <dbReference type="NCBI Taxonomy" id="2818044"/>
    <lineage>
        <taxon>Bacteria</taxon>
        <taxon>Bacillati</taxon>
        <taxon>Bacillota</taxon>
        <taxon>Clostridia</taxon>
        <taxon>Peptostreptococcales</taxon>
        <taxon>Anaerovoracaceae</taxon>
        <taxon>Sinanaerobacter</taxon>
    </lineage>
</organism>
<dbReference type="AlphaFoldDB" id="A0A8J7VZB2"/>
<evidence type="ECO:0000313" key="2">
    <source>
        <dbReference type="EMBL" id="MBR0597469.1"/>
    </source>
</evidence>
<dbReference type="RefSeq" id="WP_227017600.1">
    <property type="nucleotide sequence ID" value="NZ_JAGSND010000003.1"/>
</dbReference>
<gene>
    <name evidence="2" type="ORF">KCX82_06275</name>
</gene>
<reference evidence="2" key="1">
    <citation type="submission" date="2021-04" db="EMBL/GenBank/DDBJ databases">
        <title>Sinoanaerobacter chloroacetimidivorans sp. nov., an obligate anaerobic bacterium isolated from anaerobic sludge.</title>
        <authorList>
            <person name="Bao Y."/>
        </authorList>
    </citation>
    <scope>NUCLEOTIDE SEQUENCE</scope>
    <source>
        <strain evidence="2">BAD-6</strain>
    </source>
</reference>
<proteinExistence type="predicted"/>
<protein>
    <submittedName>
        <fullName evidence="2">Uncharacterized protein</fullName>
    </submittedName>
</protein>
<feature type="transmembrane region" description="Helical" evidence="1">
    <location>
        <begin position="7"/>
        <end position="28"/>
    </location>
</feature>